<dbReference type="InterPro" id="IPR053173">
    <property type="entry name" value="SAM-binding_MTase"/>
</dbReference>
<evidence type="ECO:0000313" key="3">
    <source>
        <dbReference type="Proteomes" id="UP001501074"/>
    </source>
</evidence>
<dbReference type="SUPFAM" id="SSF53335">
    <property type="entry name" value="S-adenosyl-L-methionine-dependent methyltransferases"/>
    <property type="match status" value="1"/>
</dbReference>
<dbReference type="PANTHER" id="PTHR45128">
    <property type="entry name" value="METHYLTRANSFERASE TYPE 11"/>
    <property type="match status" value="1"/>
</dbReference>
<keyword evidence="3" id="KW-1185">Reference proteome</keyword>
<evidence type="ECO:0000259" key="1">
    <source>
        <dbReference type="Pfam" id="PF13649"/>
    </source>
</evidence>
<dbReference type="CDD" id="cd02440">
    <property type="entry name" value="AdoMet_MTases"/>
    <property type="match status" value="1"/>
</dbReference>
<dbReference type="InterPro" id="IPR041698">
    <property type="entry name" value="Methyltransf_25"/>
</dbReference>
<accession>A0ABP6Z8Z2</accession>
<feature type="domain" description="Methyltransferase" evidence="1">
    <location>
        <begin position="183"/>
        <end position="277"/>
    </location>
</feature>
<dbReference type="EMBL" id="BAAAZO010000002">
    <property type="protein sequence ID" value="GAA3601650.1"/>
    <property type="molecule type" value="Genomic_DNA"/>
</dbReference>
<dbReference type="Gene3D" id="3.40.50.150">
    <property type="entry name" value="Vaccinia Virus protein VP39"/>
    <property type="match status" value="1"/>
</dbReference>
<dbReference type="Proteomes" id="UP001501074">
    <property type="component" value="Unassembled WGS sequence"/>
</dbReference>
<dbReference type="Pfam" id="PF13649">
    <property type="entry name" value="Methyltransf_25"/>
    <property type="match status" value="1"/>
</dbReference>
<reference evidence="3" key="1">
    <citation type="journal article" date="2019" name="Int. J. Syst. Evol. Microbiol.">
        <title>The Global Catalogue of Microorganisms (GCM) 10K type strain sequencing project: providing services to taxonomists for standard genome sequencing and annotation.</title>
        <authorList>
            <consortium name="The Broad Institute Genomics Platform"/>
            <consortium name="The Broad Institute Genome Sequencing Center for Infectious Disease"/>
            <person name="Wu L."/>
            <person name="Ma J."/>
        </authorList>
    </citation>
    <scope>NUCLEOTIDE SEQUENCE [LARGE SCALE GENOMIC DNA]</scope>
    <source>
        <strain evidence="3">JCM 16902</strain>
    </source>
</reference>
<dbReference type="PANTHER" id="PTHR45128:SF1">
    <property type="entry name" value="S-ADENOSYLMETHIONINE-DEPENDENT METHYLTRANSFERASE RV2258C"/>
    <property type="match status" value="1"/>
</dbReference>
<name>A0ABP6Z8Z2_9ACTN</name>
<evidence type="ECO:0000313" key="2">
    <source>
        <dbReference type="EMBL" id="GAA3601650.1"/>
    </source>
</evidence>
<proteinExistence type="predicted"/>
<gene>
    <name evidence="2" type="ORF">GCM10022223_16740</name>
</gene>
<protein>
    <recommendedName>
        <fullName evidence="1">Methyltransferase domain-containing protein</fullName>
    </recommendedName>
</protein>
<comment type="caution">
    <text evidence="2">The sequence shown here is derived from an EMBL/GenBank/DDBJ whole genome shotgun (WGS) entry which is preliminary data.</text>
</comment>
<organism evidence="2 3">
    <name type="scientific">Kineosporia mesophila</name>
    <dbReference type="NCBI Taxonomy" id="566012"/>
    <lineage>
        <taxon>Bacteria</taxon>
        <taxon>Bacillati</taxon>
        <taxon>Actinomycetota</taxon>
        <taxon>Actinomycetes</taxon>
        <taxon>Kineosporiales</taxon>
        <taxon>Kineosporiaceae</taxon>
        <taxon>Kineosporia</taxon>
    </lineage>
</organism>
<dbReference type="InterPro" id="IPR029063">
    <property type="entry name" value="SAM-dependent_MTases_sf"/>
</dbReference>
<sequence length="337" mass="35883">MSGPYLLPELEKHMTDTQPPLLNALAARGIVREWVRGAQTLAIVEATHRMGWLEKLAEPLSPAALTTDAWPQARVQGVVDVLKQAGVANEADGTWQLTPPFADLLAGESGVSLETVLDSARLDLASLEKLDREEPGMVDGVAALVVARDAGVAADPVTQMLYRSVYDAMPEVSAVLESGGPMLDLGSGVGGALLTTAQLYPQLKLVGVDIVPEVAAEAVRRRDELGLTDQVEVRCVDARNLNDRSTFRVAYWAQCFFPDAGRPATLAVLRQALTDDGLLILQEQLAGLTDVVQLGQRGISGGHTVDELAAEAQAAGFVLVRQVATNLGNLTLVRNQP</sequence>